<feature type="binding site" evidence="9">
    <location>
        <position position="25"/>
    </location>
    <ligand>
        <name>NADPH</name>
        <dbReference type="ChEBI" id="CHEBI:57783"/>
    </ligand>
</feature>
<dbReference type="SUPFAM" id="SSF51735">
    <property type="entry name" value="NAD(P)-binding Rossmann-fold domains"/>
    <property type="match status" value="1"/>
</dbReference>
<evidence type="ECO:0000256" key="1">
    <source>
        <dbReference type="ARBA" id="ARBA00005094"/>
    </source>
</evidence>
<dbReference type="Pfam" id="PF08436">
    <property type="entry name" value="DXP_redisom_C"/>
    <property type="match status" value="1"/>
</dbReference>
<dbReference type="RefSeq" id="WP_097281712.1">
    <property type="nucleotide sequence ID" value="NZ_OCNJ01000020.1"/>
</dbReference>
<feature type="binding site" evidence="9">
    <location>
        <position position="163"/>
    </location>
    <ligand>
        <name>1-deoxy-D-xylulose 5-phosphate</name>
        <dbReference type="ChEBI" id="CHEBI:57792"/>
    </ligand>
</feature>
<feature type="binding site" evidence="9">
    <location>
        <position position="223"/>
    </location>
    <ligand>
        <name>1-deoxy-D-xylulose 5-phosphate</name>
        <dbReference type="ChEBI" id="CHEBI:57792"/>
    </ligand>
</feature>
<dbReference type="GO" id="GO:0030145">
    <property type="term" value="F:manganese ion binding"/>
    <property type="evidence" value="ECO:0007669"/>
    <property type="project" value="TreeGrafter"/>
</dbReference>
<dbReference type="FunFam" id="3.40.50.720:FF:000045">
    <property type="entry name" value="1-deoxy-D-xylulose 5-phosphate reductoisomerase"/>
    <property type="match status" value="1"/>
</dbReference>
<gene>
    <name evidence="9" type="primary">dxr</name>
    <name evidence="13" type="ORF">SAMN05421508_12031</name>
</gene>
<comment type="similarity">
    <text evidence="2 9">Belongs to the DXR family.</text>
</comment>
<evidence type="ECO:0000256" key="8">
    <source>
        <dbReference type="ARBA" id="ARBA00048543"/>
    </source>
</evidence>
<keyword evidence="5 9" id="KW-0560">Oxidoreductase</keyword>
<organism evidence="13 14">
    <name type="scientific">Caenispirillum bisanense</name>
    <dbReference type="NCBI Taxonomy" id="414052"/>
    <lineage>
        <taxon>Bacteria</taxon>
        <taxon>Pseudomonadati</taxon>
        <taxon>Pseudomonadota</taxon>
        <taxon>Alphaproteobacteria</taxon>
        <taxon>Rhodospirillales</taxon>
        <taxon>Novispirillaceae</taxon>
        <taxon>Caenispirillum</taxon>
    </lineage>
</organism>
<evidence type="ECO:0000259" key="10">
    <source>
        <dbReference type="Pfam" id="PF02670"/>
    </source>
</evidence>
<feature type="binding site" evidence="9">
    <location>
        <position position="52"/>
    </location>
    <ligand>
        <name>NADPH</name>
        <dbReference type="ChEBI" id="CHEBI:57783"/>
    </ligand>
</feature>
<evidence type="ECO:0000256" key="7">
    <source>
        <dbReference type="ARBA" id="ARBA00023229"/>
    </source>
</evidence>
<keyword evidence="6 9" id="KW-0464">Manganese</keyword>
<feature type="binding site" evidence="9">
    <location>
        <position position="163"/>
    </location>
    <ligand>
        <name>Mn(2+)</name>
        <dbReference type="ChEBI" id="CHEBI:29035"/>
    </ligand>
</feature>
<feature type="binding site" evidence="9">
    <location>
        <position position="161"/>
    </location>
    <ligand>
        <name>Mn(2+)</name>
        <dbReference type="ChEBI" id="CHEBI:29035"/>
    </ligand>
</feature>
<feature type="binding site" evidence="9">
    <location>
        <position position="135"/>
    </location>
    <ligand>
        <name>NADPH</name>
        <dbReference type="ChEBI" id="CHEBI:57783"/>
    </ligand>
</feature>
<feature type="binding site" evidence="9">
    <location>
        <position position="187"/>
    </location>
    <ligand>
        <name>1-deoxy-D-xylulose 5-phosphate</name>
        <dbReference type="ChEBI" id="CHEBI:57792"/>
    </ligand>
</feature>
<evidence type="ECO:0000313" key="13">
    <source>
        <dbReference type="EMBL" id="SOE01636.1"/>
    </source>
</evidence>
<dbReference type="Proteomes" id="UP000219621">
    <property type="component" value="Unassembled WGS sequence"/>
</dbReference>
<keyword evidence="7 9" id="KW-0414">Isoprene biosynthesis</keyword>
<dbReference type="OrthoDB" id="9806546at2"/>
<keyword evidence="14" id="KW-1185">Reference proteome</keyword>
<evidence type="ECO:0000259" key="11">
    <source>
        <dbReference type="Pfam" id="PF08436"/>
    </source>
</evidence>
<dbReference type="SUPFAM" id="SSF55347">
    <property type="entry name" value="Glyceraldehyde-3-phosphate dehydrogenase-like, C-terminal domain"/>
    <property type="match status" value="1"/>
</dbReference>
<dbReference type="EC" id="1.1.1.267" evidence="9"/>
<dbReference type="Pfam" id="PF13288">
    <property type="entry name" value="DXPR_C"/>
    <property type="match status" value="1"/>
</dbReference>
<feature type="binding site" evidence="9">
    <location>
        <position position="162"/>
    </location>
    <ligand>
        <name>1-deoxy-D-xylulose 5-phosphate</name>
        <dbReference type="ChEBI" id="CHEBI:57792"/>
    </ligand>
</feature>
<keyword evidence="9" id="KW-0460">Magnesium</keyword>
<feature type="binding site" evidence="9">
    <location>
        <position position="210"/>
    </location>
    <ligand>
        <name>1-deoxy-D-xylulose 5-phosphate</name>
        <dbReference type="ChEBI" id="CHEBI:57792"/>
    </ligand>
</feature>
<dbReference type="PIRSF" id="PIRSF006205">
    <property type="entry name" value="Dxp_reductismrs"/>
    <property type="match status" value="1"/>
</dbReference>
<feature type="binding site" evidence="9">
    <location>
        <position position="26"/>
    </location>
    <ligand>
        <name>NADPH</name>
        <dbReference type="ChEBI" id="CHEBI:57783"/>
    </ligand>
</feature>
<dbReference type="InterPro" id="IPR036169">
    <property type="entry name" value="DXPR_C_sf"/>
</dbReference>
<dbReference type="InterPro" id="IPR003821">
    <property type="entry name" value="DXP_reductoisomerase"/>
</dbReference>
<comment type="caution">
    <text evidence="9">Lacks conserved residue(s) required for the propagation of feature annotation.</text>
</comment>
<dbReference type="PANTHER" id="PTHR30525:SF0">
    <property type="entry name" value="1-DEOXY-D-XYLULOSE 5-PHOSPHATE REDUCTOISOMERASE, CHLOROPLASTIC"/>
    <property type="match status" value="1"/>
</dbReference>
<evidence type="ECO:0000256" key="2">
    <source>
        <dbReference type="ARBA" id="ARBA00006825"/>
    </source>
</evidence>
<dbReference type="AlphaFoldDB" id="A0A286H2G3"/>
<feature type="binding site" evidence="9">
    <location>
        <position position="137"/>
    </location>
    <ligand>
        <name>NADPH</name>
        <dbReference type="ChEBI" id="CHEBI:57783"/>
    </ligand>
</feature>
<dbReference type="UniPathway" id="UPA00056">
    <property type="reaction ID" value="UER00092"/>
</dbReference>
<dbReference type="InterPro" id="IPR013512">
    <property type="entry name" value="DXP_reductoisomerase_N"/>
</dbReference>
<keyword evidence="3 9" id="KW-0479">Metal-binding</keyword>
<keyword evidence="4 9" id="KW-0521">NADP</keyword>
<comment type="catalytic activity">
    <reaction evidence="8">
        <text>2-C-methyl-D-erythritol 4-phosphate + NADP(+) = 1-deoxy-D-xylulose 5-phosphate + NADPH + H(+)</text>
        <dbReference type="Rhea" id="RHEA:13717"/>
        <dbReference type="ChEBI" id="CHEBI:15378"/>
        <dbReference type="ChEBI" id="CHEBI:57783"/>
        <dbReference type="ChEBI" id="CHEBI:57792"/>
        <dbReference type="ChEBI" id="CHEBI:58262"/>
        <dbReference type="ChEBI" id="CHEBI:58349"/>
        <dbReference type="EC" id="1.1.1.267"/>
    </reaction>
    <physiologicalReaction direction="right-to-left" evidence="8">
        <dbReference type="Rhea" id="RHEA:13719"/>
    </physiologicalReaction>
</comment>
<feature type="domain" description="1-deoxy-D-xylulose 5-phosphate reductoisomerase C-terminal" evidence="11">
    <location>
        <begin position="157"/>
        <end position="240"/>
    </location>
</feature>
<evidence type="ECO:0000256" key="5">
    <source>
        <dbReference type="ARBA" id="ARBA00023002"/>
    </source>
</evidence>
<feature type="binding site" evidence="9">
    <location>
        <position position="136"/>
    </location>
    <ligand>
        <name>1-deoxy-D-xylulose 5-phosphate</name>
        <dbReference type="ChEBI" id="CHEBI:57792"/>
    </ligand>
</feature>
<feature type="binding site" evidence="9">
    <location>
        <position position="228"/>
    </location>
    <ligand>
        <name>1-deoxy-D-xylulose 5-phosphate</name>
        <dbReference type="ChEBI" id="CHEBI:57792"/>
    </ligand>
</feature>
<dbReference type="HAMAP" id="MF_00183">
    <property type="entry name" value="DXP_reductoisom"/>
    <property type="match status" value="1"/>
</dbReference>
<evidence type="ECO:0000256" key="4">
    <source>
        <dbReference type="ARBA" id="ARBA00022857"/>
    </source>
</evidence>
<comment type="pathway">
    <text evidence="1 9">Isoprenoid biosynthesis; isopentenyl diphosphate biosynthesis via DXP pathway; isopentenyl diphosphate from 1-deoxy-D-xylulose 5-phosphate: step 1/6.</text>
</comment>
<feature type="binding site" evidence="9">
    <location>
        <position position="216"/>
    </location>
    <ligand>
        <name>NADPH</name>
        <dbReference type="ChEBI" id="CHEBI:57783"/>
    </ligand>
</feature>
<dbReference type="GO" id="GO:0016853">
    <property type="term" value="F:isomerase activity"/>
    <property type="evidence" value="ECO:0007669"/>
    <property type="project" value="UniProtKB-KW"/>
</dbReference>
<feature type="binding site" evidence="9">
    <location>
        <position position="229"/>
    </location>
    <ligand>
        <name>1-deoxy-D-xylulose 5-phosphate</name>
        <dbReference type="ChEBI" id="CHEBI:57792"/>
    </ligand>
</feature>
<dbReference type="SUPFAM" id="SSF69055">
    <property type="entry name" value="1-deoxy-D-xylulose-5-phosphate reductoisomerase, C-terminal domain"/>
    <property type="match status" value="1"/>
</dbReference>
<protein>
    <recommendedName>
        <fullName evidence="9">1-deoxy-D-xylulose 5-phosphate reductoisomerase</fullName>
        <shortName evidence="9">DXP reductoisomerase</shortName>
        <ecNumber evidence="9">1.1.1.267</ecNumber>
    </recommendedName>
    <alternativeName>
        <fullName evidence="9">1-deoxyxylulose-5-phosphate reductoisomerase</fullName>
    </alternativeName>
    <alternativeName>
        <fullName evidence="9">2-C-methyl-D-erythritol 4-phosphate synthase</fullName>
    </alternativeName>
</protein>
<dbReference type="Gene3D" id="1.10.1740.10">
    <property type="match status" value="1"/>
</dbReference>
<dbReference type="EMBL" id="OCNJ01000020">
    <property type="protein sequence ID" value="SOE01636.1"/>
    <property type="molecule type" value="Genomic_DNA"/>
</dbReference>
<dbReference type="InterPro" id="IPR036291">
    <property type="entry name" value="NAD(P)-bd_dom_sf"/>
</dbReference>
<dbReference type="PANTHER" id="PTHR30525">
    <property type="entry name" value="1-DEOXY-D-XYLULOSE 5-PHOSPHATE REDUCTOISOMERASE"/>
    <property type="match status" value="1"/>
</dbReference>
<feature type="binding site" evidence="9">
    <location>
        <position position="27"/>
    </location>
    <ligand>
        <name>NADPH</name>
        <dbReference type="ChEBI" id="CHEBI:57783"/>
    </ligand>
</feature>
<accession>A0A286H2G3</accession>
<dbReference type="InterPro" id="IPR026877">
    <property type="entry name" value="DXPR_C"/>
</dbReference>
<name>A0A286H2G3_9PROT</name>
<dbReference type="NCBIfam" id="TIGR00243">
    <property type="entry name" value="Dxr"/>
    <property type="match status" value="1"/>
</dbReference>
<feature type="binding site" evidence="9">
    <location>
        <position position="24"/>
    </location>
    <ligand>
        <name>NADPH</name>
        <dbReference type="ChEBI" id="CHEBI:57783"/>
    </ligand>
</feature>
<feature type="binding site" evidence="9">
    <location>
        <position position="232"/>
    </location>
    <ligand>
        <name>1-deoxy-D-xylulose 5-phosphate</name>
        <dbReference type="ChEBI" id="CHEBI:57792"/>
    </ligand>
</feature>
<keyword evidence="13" id="KW-0413">Isomerase</keyword>
<sequence length="401" mass="41758">MVTPKAPAGTGRDGRRRVTVLGSTGSVGCNTVDLLMRDRAAYEVVALTANGNAAALAEQALALRPEVAVVADEACYADLKERLAGSGIEAAAGCAAVTEAAARPSDWVMSAIVGAAGLAPTLAAVRRGCVVGLANKETLVCAGALVMAEVERHGATLLPVDSEHSAIFQVFDFDQPAAVSRIVLTASGGPFREWEREAMATVTPSQAVAHPNWSMGAKISVDSATMMNKGLELIEASHLFPVPEERIEILVHPQSVIHSMVEYVDGSMLAQLGTPDMRTPIAYALGWPARIPAPSPRLDLAAVAQLTFQAPDTERFPALRLARHALQTGGAAPTLLNAANEIAVARFLAGEIGFLDIARTVEATIEKAGDLPLATLDDVLAADAEARRIAAGMTSTTCAAE</sequence>
<comment type="function">
    <text evidence="9">Catalyzes the NADPH-dependent rearrangement and reduction of 1-deoxy-D-xylulose-5-phosphate (DXP) to 2-C-methyl-D-erythritol 4-phosphate (MEP).</text>
</comment>
<dbReference type="Gene3D" id="3.40.50.720">
    <property type="entry name" value="NAD(P)-binding Rossmann-like Domain"/>
    <property type="match status" value="1"/>
</dbReference>
<feature type="domain" description="1-deoxy-D-xylulose 5-phosphate reductoisomerase N-terminal" evidence="10">
    <location>
        <begin position="18"/>
        <end position="143"/>
    </location>
</feature>
<dbReference type="PROSITE" id="PS51257">
    <property type="entry name" value="PROKAR_LIPOPROTEIN"/>
    <property type="match status" value="1"/>
</dbReference>
<reference evidence="13 14" key="1">
    <citation type="submission" date="2017-09" db="EMBL/GenBank/DDBJ databases">
        <authorList>
            <person name="Ehlers B."/>
            <person name="Leendertz F.H."/>
        </authorList>
    </citation>
    <scope>NUCLEOTIDE SEQUENCE [LARGE SCALE GENOMIC DNA]</scope>
    <source>
        <strain evidence="13 14">USBA 140</strain>
    </source>
</reference>
<dbReference type="GO" id="GO:0030604">
    <property type="term" value="F:1-deoxy-D-xylulose-5-phosphate reductoisomerase activity"/>
    <property type="evidence" value="ECO:0007669"/>
    <property type="project" value="UniProtKB-UniRule"/>
</dbReference>
<feature type="domain" description="DXP reductoisomerase C-terminal" evidence="12">
    <location>
        <begin position="272"/>
        <end position="388"/>
    </location>
</feature>
<dbReference type="Pfam" id="PF02670">
    <property type="entry name" value="DXP_reductoisom"/>
    <property type="match status" value="1"/>
</dbReference>
<dbReference type="GO" id="GO:0051484">
    <property type="term" value="P:isopentenyl diphosphate biosynthetic process, methylerythritol 4-phosphate pathway involved in terpenoid biosynthetic process"/>
    <property type="evidence" value="ECO:0007669"/>
    <property type="project" value="TreeGrafter"/>
</dbReference>
<comment type="cofactor">
    <cofactor evidence="9">
        <name>Mg(2+)</name>
        <dbReference type="ChEBI" id="CHEBI:18420"/>
    </cofactor>
    <cofactor evidence="9">
        <name>Mn(2+)</name>
        <dbReference type="ChEBI" id="CHEBI:29035"/>
    </cofactor>
</comment>
<dbReference type="InterPro" id="IPR013644">
    <property type="entry name" value="DXP_reductoisomerase_C"/>
</dbReference>
<feature type="binding site" evidence="9">
    <location>
        <position position="232"/>
    </location>
    <ligand>
        <name>Mn(2+)</name>
        <dbReference type="ChEBI" id="CHEBI:29035"/>
    </ligand>
</feature>
<evidence type="ECO:0000256" key="6">
    <source>
        <dbReference type="ARBA" id="ARBA00023211"/>
    </source>
</evidence>
<evidence type="ECO:0000256" key="9">
    <source>
        <dbReference type="HAMAP-Rule" id="MF_00183"/>
    </source>
</evidence>
<dbReference type="GO" id="GO:0070402">
    <property type="term" value="F:NADPH binding"/>
    <property type="evidence" value="ECO:0007669"/>
    <property type="project" value="InterPro"/>
</dbReference>
<proteinExistence type="inferred from homology"/>
<evidence type="ECO:0000256" key="3">
    <source>
        <dbReference type="ARBA" id="ARBA00022723"/>
    </source>
</evidence>
<evidence type="ECO:0000313" key="14">
    <source>
        <dbReference type="Proteomes" id="UP000219621"/>
    </source>
</evidence>
<dbReference type="NCBIfam" id="NF009114">
    <property type="entry name" value="PRK12464.1"/>
    <property type="match status" value="1"/>
</dbReference>
<evidence type="ECO:0000259" key="12">
    <source>
        <dbReference type="Pfam" id="PF13288"/>
    </source>
</evidence>